<reference evidence="7" key="1">
    <citation type="submission" date="2021-07" db="EMBL/GenBank/DDBJ databases">
        <title>Pseudohoeflea marina sp. nov. a polyhydroxyalcanoate-producing bacterium.</title>
        <authorList>
            <person name="Zheng W."/>
            <person name="Yu S."/>
            <person name="Huang Y."/>
        </authorList>
    </citation>
    <scope>NUCLEOTIDE SEQUENCE</scope>
    <source>
        <strain evidence="7">DP4N28-3</strain>
    </source>
</reference>
<keyword evidence="2" id="KW-0479">Metal-binding</keyword>
<dbReference type="PROSITE" id="PS00893">
    <property type="entry name" value="NUDIX_BOX"/>
    <property type="match status" value="1"/>
</dbReference>
<dbReference type="CDD" id="cd04666">
    <property type="entry name" value="NUDIX_DIPP2_like_Nudt4"/>
    <property type="match status" value="1"/>
</dbReference>
<evidence type="ECO:0000313" key="8">
    <source>
        <dbReference type="Proteomes" id="UP001430804"/>
    </source>
</evidence>
<evidence type="ECO:0000256" key="4">
    <source>
        <dbReference type="ARBA" id="ARBA00022842"/>
    </source>
</evidence>
<evidence type="ECO:0000256" key="5">
    <source>
        <dbReference type="SAM" id="MobiDB-lite"/>
    </source>
</evidence>
<dbReference type="PANTHER" id="PTHR12629:SF0">
    <property type="entry name" value="DIPHOSPHOINOSITOL-POLYPHOSPHATE DIPHOSPHATASE"/>
    <property type="match status" value="1"/>
</dbReference>
<accession>A0ABS6WS98</accession>
<feature type="region of interest" description="Disordered" evidence="5">
    <location>
        <begin position="1"/>
        <end position="27"/>
    </location>
</feature>
<dbReference type="EMBL" id="JAHWQX010000004">
    <property type="protein sequence ID" value="MBW3098818.1"/>
    <property type="molecule type" value="Genomic_DNA"/>
</dbReference>
<dbReference type="PANTHER" id="PTHR12629">
    <property type="entry name" value="DIPHOSPHOINOSITOL POLYPHOSPHATE PHOSPHOHYDROLASE"/>
    <property type="match status" value="1"/>
</dbReference>
<dbReference type="PROSITE" id="PS51462">
    <property type="entry name" value="NUDIX"/>
    <property type="match status" value="1"/>
</dbReference>
<evidence type="ECO:0000256" key="1">
    <source>
        <dbReference type="ARBA" id="ARBA00001946"/>
    </source>
</evidence>
<dbReference type="InterPro" id="IPR047198">
    <property type="entry name" value="DDP-like_NUDIX"/>
</dbReference>
<evidence type="ECO:0000256" key="3">
    <source>
        <dbReference type="ARBA" id="ARBA00022801"/>
    </source>
</evidence>
<gene>
    <name evidence="7" type="ORF">KY465_16155</name>
</gene>
<keyword evidence="4" id="KW-0460">Magnesium</keyword>
<evidence type="ECO:0000256" key="2">
    <source>
        <dbReference type="ARBA" id="ARBA00022723"/>
    </source>
</evidence>
<comment type="cofactor">
    <cofactor evidence="1">
        <name>Mg(2+)</name>
        <dbReference type="ChEBI" id="CHEBI:18420"/>
    </cofactor>
</comment>
<dbReference type="RefSeq" id="WP_219203128.1">
    <property type="nucleotide sequence ID" value="NZ_JAHWQX010000004.1"/>
</dbReference>
<comment type="caution">
    <text evidence="7">The sequence shown here is derived from an EMBL/GenBank/DDBJ whole genome shotgun (WGS) entry which is preliminary data.</text>
</comment>
<protein>
    <submittedName>
        <fullName evidence="7">NUDIX domain-containing protein</fullName>
    </submittedName>
</protein>
<dbReference type="InterPro" id="IPR020084">
    <property type="entry name" value="NUDIX_hydrolase_CS"/>
</dbReference>
<evidence type="ECO:0000313" key="7">
    <source>
        <dbReference type="EMBL" id="MBW3098818.1"/>
    </source>
</evidence>
<evidence type="ECO:0000259" key="6">
    <source>
        <dbReference type="PROSITE" id="PS51462"/>
    </source>
</evidence>
<keyword evidence="3" id="KW-0378">Hydrolase</keyword>
<feature type="domain" description="Nudix hydrolase" evidence="6">
    <location>
        <begin position="31"/>
        <end position="170"/>
    </location>
</feature>
<sequence length="171" mass="19379">MSVVNQLRNLLQPFRPPAGPRRRKHARRAAGRQAAALVWRRNGNGAEILLITSRNAGRWILPKGWVEDGEDGAMAAAREAREEAGVIASESGPLIGSFPYHKVRPGRRDVRCMVDVYLLVLREEKESWPEMHMRETRWARLDEALSQIDEPALVALLRDNDTRLADLLRAE</sequence>
<dbReference type="Proteomes" id="UP001430804">
    <property type="component" value="Unassembled WGS sequence"/>
</dbReference>
<organism evidence="7 8">
    <name type="scientific">Pseudohoeflea coraliihabitans</name>
    <dbReference type="NCBI Taxonomy" id="2860393"/>
    <lineage>
        <taxon>Bacteria</taxon>
        <taxon>Pseudomonadati</taxon>
        <taxon>Pseudomonadota</taxon>
        <taxon>Alphaproteobacteria</taxon>
        <taxon>Hyphomicrobiales</taxon>
        <taxon>Rhizobiaceae</taxon>
        <taxon>Pseudohoeflea</taxon>
    </lineage>
</organism>
<dbReference type="InterPro" id="IPR000086">
    <property type="entry name" value="NUDIX_hydrolase_dom"/>
</dbReference>
<name>A0ABS6WS98_9HYPH</name>
<proteinExistence type="predicted"/>
<keyword evidence="8" id="KW-1185">Reference proteome</keyword>
<dbReference type="Pfam" id="PF00293">
    <property type="entry name" value="NUDIX"/>
    <property type="match status" value="1"/>
</dbReference>